<dbReference type="Pfam" id="PF00333">
    <property type="entry name" value="Ribosomal_S5"/>
    <property type="match status" value="1"/>
</dbReference>
<dbReference type="FunFam" id="3.30.160.20:FF:000022">
    <property type="entry name" value="28S ribosomal protein S5, mitochondrial"/>
    <property type="match status" value="1"/>
</dbReference>
<protein>
    <recommendedName>
        <fullName evidence="6">Small ribosomal subunit protein uS5m</fullName>
    </recommendedName>
    <alternativeName>
        <fullName evidence="7">28S ribosomal protein S5, mitochondrial</fullName>
    </alternativeName>
</protein>
<evidence type="ECO:0000256" key="9">
    <source>
        <dbReference type="RuleBase" id="RU003823"/>
    </source>
</evidence>
<name>A0ABD2QKV3_9PLAT</name>
<keyword evidence="12" id="KW-1185">Reference proteome</keyword>
<organism evidence="11 12">
    <name type="scientific">Cichlidogyrus casuarinus</name>
    <dbReference type="NCBI Taxonomy" id="1844966"/>
    <lineage>
        <taxon>Eukaryota</taxon>
        <taxon>Metazoa</taxon>
        <taxon>Spiralia</taxon>
        <taxon>Lophotrochozoa</taxon>
        <taxon>Platyhelminthes</taxon>
        <taxon>Monogenea</taxon>
        <taxon>Monopisthocotylea</taxon>
        <taxon>Dactylogyridea</taxon>
        <taxon>Ancyrocephalidae</taxon>
        <taxon>Cichlidogyrus</taxon>
    </lineage>
</organism>
<accession>A0ABD2QKV3</accession>
<comment type="similarity">
    <text evidence="2 9">Belongs to the universal ribosomal protein uS5 family.</text>
</comment>
<dbReference type="GO" id="GO:0003735">
    <property type="term" value="F:structural constituent of ribosome"/>
    <property type="evidence" value="ECO:0007669"/>
    <property type="project" value="UniProtKB-UniRule"/>
</dbReference>
<dbReference type="InterPro" id="IPR005324">
    <property type="entry name" value="Ribosomal_uS5_C"/>
</dbReference>
<evidence type="ECO:0000256" key="6">
    <source>
        <dbReference type="ARBA" id="ARBA00039335"/>
    </source>
</evidence>
<dbReference type="PROSITE" id="PS50881">
    <property type="entry name" value="S5_DSRBD"/>
    <property type="match status" value="1"/>
</dbReference>
<evidence type="ECO:0000256" key="4">
    <source>
        <dbReference type="ARBA" id="ARBA00023128"/>
    </source>
</evidence>
<dbReference type="InterPro" id="IPR000851">
    <property type="entry name" value="Ribosomal_uS5"/>
</dbReference>
<feature type="domain" description="S5 DRBM" evidence="10">
    <location>
        <begin position="60"/>
        <end position="124"/>
    </location>
</feature>
<dbReference type="Pfam" id="PF03719">
    <property type="entry name" value="Ribosomal_S5_C"/>
    <property type="match status" value="1"/>
</dbReference>
<dbReference type="InterPro" id="IPR018192">
    <property type="entry name" value="Ribosomal_uS5_N_CS"/>
</dbReference>
<evidence type="ECO:0000259" key="10">
    <source>
        <dbReference type="PROSITE" id="PS50881"/>
    </source>
</evidence>
<dbReference type="GO" id="GO:0005743">
    <property type="term" value="C:mitochondrial inner membrane"/>
    <property type="evidence" value="ECO:0007669"/>
    <property type="project" value="UniProtKB-ARBA"/>
</dbReference>
<evidence type="ECO:0000313" key="11">
    <source>
        <dbReference type="EMBL" id="KAL3320160.1"/>
    </source>
</evidence>
<dbReference type="InterPro" id="IPR014721">
    <property type="entry name" value="Ribsml_uS5_D2-typ_fold_subgr"/>
</dbReference>
<dbReference type="FunFam" id="3.30.230.10:FF:000002">
    <property type="entry name" value="30S ribosomal protein S5"/>
    <property type="match status" value="1"/>
</dbReference>
<evidence type="ECO:0000256" key="2">
    <source>
        <dbReference type="ARBA" id="ARBA00008945"/>
    </source>
</evidence>
<comment type="subcellular location">
    <subcellularLocation>
        <location evidence="1">Mitochondrion</location>
    </subcellularLocation>
</comment>
<dbReference type="Proteomes" id="UP001626550">
    <property type="component" value="Unassembled WGS sequence"/>
</dbReference>
<keyword evidence="3 8" id="KW-0689">Ribosomal protein</keyword>
<evidence type="ECO:0000256" key="5">
    <source>
        <dbReference type="ARBA" id="ARBA00023274"/>
    </source>
</evidence>
<dbReference type="SUPFAM" id="SSF54211">
    <property type="entry name" value="Ribosomal protein S5 domain 2-like"/>
    <property type="match status" value="1"/>
</dbReference>
<dbReference type="Gene3D" id="3.30.230.10">
    <property type="match status" value="1"/>
</dbReference>
<dbReference type="Gene3D" id="3.30.160.20">
    <property type="match status" value="1"/>
</dbReference>
<dbReference type="AlphaFoldDB" id="A0ABD2QKV3"/>
<evidence type="ECO:0000256" key="8">
    <source>
        <dbReference type="PROSITE-ProRule" id="PRU00268"/>
    </source>
</evidence>
<reference evidence="11 12" key="1">
    <citation type="submission" date="2024-11" db="EMBL/GenBank/DDBJ databases">
        <title>Adaptive evolution of stress response genes in parasites aligns with host niche diversity.</title>
        <authorList>
            <person name="Hahn C."/>
            <person name="Resl P."/>
        </authorList>
    </citation>
    <scope>NUCLEOTIDE SEQUENCE [LARGE SCALE GENOMIC DNA]</scope>
    <source>
        <strain evidence="11">EGGRZ-B1_66</strain>
        <tissue evidence="11">Body</tissue>
    </source>
</reference>
<dbReference type="InterPro" id="IPR013810">
    <property type="entry name" value="Ribosomal_uS5_N"/>
</dbReference>
<sequence length="380" mass="43687">MDDIKEKEMDTSYMERLIEFRNKSAIKRKRLKLAPIERGYTGHKMGGQSLGSPHPDYPEFDSRILELKVVATMTATKGRFRRFSALIATGNGEGVLGLGAAKSTSMRAAIRRARDRAFLNLLSYSIKENRTLYHTGHVKQWHSTIFAIPKMEGHGLVCHRVLATICRLVGIKDMYAKVEGSARNYKMVVQGFLKLLRQQKTYQEIADTYGLHVVEFTQDRDMYPNVLASPKTSNLIERIQESLMSAQPQDITLNGQPVKRVKPLTHPSQRSIMMVSNAPNYTKFKKPQDTSIFLDDLVDQIDDDEAEDVQTLLAEGERDLDTIMVFKGRVPRIKTKPRPFYWNLPGNVKRREENYRYRNREDVERERAAYKDLDAHFASQ</sequence>
<dbReference type="PANTHER" id="PTHR48277:SF1">
    <property type="entry name" value="MITOCHONDRIAL RIBOSOMAL PROTEIN S5"/>
    <property type="match status" value="1"/>
</dbReference>
<dbReference type="PROSITE" id="PS00585">
    <property type="entry name" value="RIBOSOMAL_S5"/>
    <property type="match status" value="1"/>
</dbReference>
<evidence type="ECO:0000256" key="1">
    <source>
        <dbReference type="ARBA" id="ARBA00004173"/>
    </source>
</evidence>
<gene>
    <name evidence="11" type="primary">MRPS5</name>
    <name evidence="11" type="ORF">Ciccas_001161</name>
</gene>
<dbReference type="GO" id="GO:0005763">
    <property type="term" value="C:mitochondrial small ribosomal subunit"/>
    <property type="evidence" value="ECO:0007669"/>
    <property type="project" value="UniProtKB-ARBA"/>
</dbReference>
<proteinExistence type="inferred from homology"/>
<dbReference type="SUPFAM" id="SSF54768">
    <property type="entry name" value="dsRNA-binding domain-like"/>
    <property type="match status" value="1"/>
</dbReference>
<dbReference type="EMBL" id="JBJKFK010000072">
    <property type="protein sequence ID" value="KAL3320160.1"/>
    <property type="molecule type" value="Genomic_DNA"/>
</dbReference>
<evidence type="ECO:0000313" key="12">
    <source>
        <dbReference type="Proteomes" id="UP001626550"/>
    </source>
</evidence>
<dbReference type="InterPro" id="IPR020568">
    <property type="entry name" value="Ribosomal_Su5_D2-typ_SF"/>
</dbReference>
<dbReference type="PANTHER" id="PTHR48277">
    <property type="entry name" value="MITOCHONDRIAL RIBOSOMAL PROTEIN S5"/>
    <property type="match status" value="1"/>
</dbReference>
<keyword evidence="4" id="KW-0496">Mitochondrion</keyword>
<keyword evidence="5 8" id="KW-0687">Ribonucleoprotein</keyword>
<comment type="caution">
    <text evidence="11">The sequence shown here is derived from an EMBL/GenBank/DDBJ whole genome shotgun (WGS) entry which is preliminary data.</text>
</comment>
<evidence type="ECO:0000256" key="7">
    <source>
        <dbReference type="ARBA" id="ARBA00041606"/>
    </source>
</evidence>
<evidence type="ECO:0000256" key="3">
    <source>
        <dbReference type="ARBA" id="ARBA00022980"/>
    </source>
</evidence>